<proteinExistence type="predicted"/>
<reference evidence="1 2" key="1">
    <citation type="submission" date="2019-05" db="EMBL/GenBank/DDBJ databases">
        <title>Culicoidintestinum kansasii gen. nov., sp. nov. from the gastrointestinal tract of the biting midge, Culicoides sonorensis.</title>
        <authorList>
            <person name="Neupane S."/>
            <person name="Ghosh A."/>
            <person name="Gunther S."/>
            <person name="Martin K."/>
            <person name="Zurek L."/>
        </authorList>
    </citation>
    <scope>NUCLEOTIDE SEQUENCE [LARGE SCALE GENOMIC DNA]</scope>
    <source>
        <strain evidence="1 2">CS-1</strain>
    </source>
</reference>
<sequence length="71" mass="8588">MDAKIDAIFSIEKEYSIHTLCEAFSIRRSTFYHRSRRQNKKDQLEKEDKELTTAIMGVLEWIGYNKKYKKR</sequence>
<protein>
    <submittedName>
        <fullName evidence="1">Uncharacterized protein</fullName>
    </submittedName>
</protein>
<dbReference type="Proteomes" id="UP000306912">
    <property type="component" value="Unassembled WGS sequence"/>
</dbReference>
<dbReference type="InParanoid" id="A0A5R8QIH9"/>
<evidence type="ECO:0000313" key="2">
    <source>
        <dbReference type="Proteomes" id="UP000306912"/>
    </source>
</evidence>
<keyword evidence="2" id="KW-1185">Reference proteome</keyword>
<comment type="caution">
    <text evidence="1">The sequence shown here is derived from an EMBL/GenBank/DDBJ whole genome shotgun (WGS) entry which is preliminary data.</text>
</comment>
<dbReference type="EMBL" id="VBWP01000001">
    <property type="protein sequence ID" value="TLG77057.1"/>
    <property type="molecule type" value="Genomic_DNA"/>
</dbReference>
<evidence type="ECO:0000313" key="1">
    <source>
        <dbReference type="EMBL" id="TLG77057.1"/>
    </source>
</evidence>
<organism evidence="1 2">
    <name type="scientific">Culicoidibacter larvae</name>
    <dbReference type="NCBI Taxonomy" id="2579976"/>
    <lineage>
        <taxon>Bacteria</taxon>
        <taxon>Bacillati</taxon>
        <taxon>Bacillota</taxon>
        <taxon>Culicoidibacteria</taxon>
        <taxon>Culicoidibacterales</taxon>
        <taxon>Culicoidibacteraceae</taxon>
        <taxon>Culicoidibacter</taxon>
    </lineage>
</organism>
<accession>A0A5R8QIH9</accession>
<gene>
    <name evidence="1" type="ORF">FEZ08_00030</name>
</gene>
<name>A0A5R8QIH9_9FIRM</name>
<dbReference type="AlphaFoldDB" id="A0A5R8QIH9"/>